<evidence type="ECO:0000256" key="3">
    <source>
        <dbReference type="ARBA" id="ARBA00012954"/>
    </source>
</evidence>
<dbReference type="InterPro" id="IPR008927">
    <property type="entry name" value="6-PGluconate_DH-like_C_sf"/>
</dbReference>
<evidence type="ECO:0000259" key="11">
    <source>
        <dbReference type="SMART" id="SM00984"/>
    </source>
</evidence>
<dbReference type="GO" id="GO:0000271">
    <property type="term" value="P:polysaccharide biosynthetic process"/>
    <property type="evidence" value="ECO:0007669"/>
    <property type="project" value="InterPro"/>
</dbReference>
<dbReference type="SUPFAM" id="SSF51735">
    <property type="entry name" value="NAD(P)-binding Rossmann-fold domains"/>
    <property type="match status" value="1"/>
</dbReference>
<keyword evidence="13" id="KW-1185">Reference proteome</keyword>
<feature type="binding site" evidence="9">
    <location>
        <begin position="247"/>
        <end position="251"/>
    </location>
    <ligand>
        <name>substrate</name>
    </ligand>
</feature>
<comment type="similarity">
    <text evidence="2 7">Belongs to the UDP-glucose/GDP-mannose dehydrogenase family.</text>
</comment>
<evidence type="ECO:0000313" key="13">
    <source>
        <dbReference type="Proteomes" id="UP000548787"/>
    </source>
</evidence>
<reference evidence="12 13" key="1">
    <citation type="submission" date="2020-08" db="EMBL/GenBank/DDBJ databases">
        <title>Listeria ohnekaius sp. nov. and Listeria portnoyii sp. nov. isolated from non-agricultural and natural environments.</title>
        <authorList>
            <person name="Weller D."/>
            <person name="Belias A.M."/>
            <person name="Liao J."/>
            <person name="Guo S."/>
            <person name="Orsi R.H."/>
            <person name="Wiedmann M."/>
        </authorList>
    </citation>
    <scope>NUCLEOTIDE SEQUENCE [LARGE SCALE GENOMIC DNA]</scope>
    <source>
        <strain evidence="12 13">FSL W9-0585</strain>
    </source>
</reference>
<feature type="binding site" evidence="10">
    <location>
        <position position="121"/>
    </location>
    <ligand>
        <name>NAD(+)</name>
        <dbReference type="ChEBI" id="CHEBI:57540"/>
    </ligand>
</feature>
<dbReference type="PIRSF" id="PIRSF000124">
    <property type="entry name" value="UDPglc_GDPman_dh"/>
    <property type="match status" value="1"/>
</dbReference>
<evidence type="ECO:0000256" key="7">
    <source>
        <dbReference type="PIRNR" id="PIRNR000124"/>
    </source>
</evidence>
<dbReference type="RefSeq" id="WP_181677677.1">
    <property type="nucleotide sequence ID" value="NZ_JABJVM010000021.1"/>
</dbReference>
<dbReference type="SMART" id="SM00984">
    <property type="entry name" value="UDPG_MGDP_dh_C"/>
    <property type="match status" value="1"/>
</dbReference>
<evidence type="ECO:0000256" key="4">
    <source>
        <dbReference type="ARBA" id="ARBA00023002"/>
    </source>
</evidence>
<proteinExistence type="inferred from homology"/>
<dbReference type="Gene3D" id="1.20.5.100">
    <property type="entry name" value="Cytochrome c1, transmembrane anchor, C-terminal"/>
    <property type="match status" value="1"/>
</dbReference>
<dbReference type="InterPro" id="IPR036291">
    <property type="entry name" value="NAD(P)-bd_dom_sf"/>
</dbReference>
<evidence type="ECO:0000256" key="8">
    <source>
        <dbReference type="PIRSR" id="PIRSR500134-1"/>
    </source>
</evidence>
<feature type="active site" description="Nucleophile" evidence="8">
    <location>
        <position position="258"/>
    </location>
</feature>
<evidence type="ECO:0000256" key="1">
    <source>
        <dbReference type="ARBA" id="ARBA00004701"/>
    </source>
</evidence>
<evidence type="ECO:0000256" key="5">
    <source>
        <dbReference type="ARBA" id="ARBA00023027"/>
    </source>
</evidence>
<dbReference type="PIRSF" id="PIRSF500134">
    <property type="entry name" value="UDPglc_DH_bac"/>
    <property type="match status" value="1"/>
</dbReference>
<evidence type="ECO:0000256" key="9">
    <source>
        <dbReference type="PIRSR" id="PIRSR500134-2"/>
    </source>
</evidence>
<dbReference type="Pfam" id="PF03721">
    <property type="entry name" value="UDPG_MGDP_dh_N"/>
    <property type="match status" value="1"/>
</dbReference>
<dbReference type="InterPro" id="IPR017476">
    <property type="entry name" value="UDP-Glc/GDP-Man"/>
</dbReference>
<feature type="binding site" evidence="10">
    <location>
        <position position="325"/>
    </location>
    <ligand>
        <name>NAD(+)</name>
        <dbReference type="ChEBI" id="CHEBI:57540"/>
    </ligand>
</feature>
<feature type="binding site" evidence="10">
    <location>
        <position position="30"/>
    </location>
    <ligand>
        <name>NAD(+)</name>
        <dbReference type="ChEBI" id="CHEBI:57540"/>
    </ligand>
</feature>
<dbReference type="AlphaFoldDB" id="A0A7W1T8W9"/>
<dbReference type="GO" id="GO:0006065">
    <property type="term" value="P:UDP-glucuronate biosynthetic process"/>
    <property type="evidence" value="ECO:0007669"/>
    <property type="project" value="UniProtKB-UniPathway"/>
</dbReference>
<feature type="binding site" evidence="9">
    <location>
        <begin position="150"/>
        <end position="153"/>
    </location>
    <ligand>
        <name>substrate</name>
    </ligand>
</feature>
<dbReference type="SUPFAM" id="SSF52413">
    <property type="entry name" value="UDP-glucose/GDP-mannose dehydrogenase C-terminal domain"/>
    <property type="match status" value="1"/>
</dbReference>
<gene>
    <name evidence="12" type="ORF">HPK16_14760</name>
</gene>
<feature type="binding site" evidence="10">
    <location>
        <position position="153"/>
    </location>
    <ligand>
        <name>NAD(+)</name>
        <dbReference type="ChEBI" id="CHEBI:57540"/>
    </ligand>
</feature>
<organism evidence="12 13">
    <name type="scientific">Listeria rustica</name>
    <dbReference type="NCBI Taxonomy" id="2713503"/>
    <lineage>
        <taxon>Bacteria</taxon>
        <taxon>Bacillati</taxon>
        <taxon>Bacillota</taxon>
        <taxon>Bacilli</taxon>
        <taxon>Bacillales</taxon>
        <taxon>Listeriaceae</taxon>
        <taxon>Listeria</taxon>
    </lineage>
</organism>
<evidence type="ECO:0000256" key="10">
    <source>
        <dbReference type="PIRSR" id="PIRSR500134-3"/>
    </source>
</evidence>
<dbReference type="SUPFAM" id="SSF48179">
    <property type="entry name" value="6-phosphogluconate dehydrogenase C-terminal domain-like"/>
    <property type="match status" value="1"/>
</dbReference>
<feature type="binding site" evidence="9">
    <location>
        <position position="318"/>
    </location>
    <ligand>
        <name>substrate</name>
    </ligand>
</feature>
<dbReference type="Gene3D" id="3.40.50.720">
    <property type="entry name" value="NAD(P)-binding Rossmann-like Domain"/>
    <property type="match status" value="2"/>
</dbReference>
<dbReference type="InterPro" id="IPR028357">
    <property type="entry name" value="UDPglc_DH_bac"/>
</dbReference>
<dbReference type="InterPro" id="IPR001732">
    <property type="entry name" value="UDP-Glc/GDP-Man_DH_N"/>
</dbReference>
<feature type="binding site" evidence="10">
    <location>
        <position position="261"/>
    </location>
    <ligand>
        <name>NAD(+)</name>
        <dbReference type="ChEBI" id="CHEBI:57540"/>
    </ligand>
</feature>
<dbReference type="Proteomes" id="UP000548787">
    <property type="component" value="Unassembled WGS sequence"/>
</dbReference>
<sequence>MNIVVIGTGYVGLVTGVALAEIGHDICCIDIDTNKVAKLKQAISPIYEPGIEALIEKNIQAGRLSFSTDLKMAVANSSVVYLAVGTPQKQDGSANLDYIEEAAANIAQSIVQDTVVVVKSTVPVGTNRYLKEFIQNQTPYKISIVSNPEFLREGVAVHDVFHGDRIVLGADDEEALDKLEGINQGFHIPIFKTALESAEMIKYASNAFLATKISFINEIANICEKTGGDIREISAGMGMDSRIGGAFLQAGIGYGGSCFPKDTLALNHIAKNVGYDFGLIQSVIDANKVQQLKLVEVLKSHYSDLAGKQIALLGVAFKPETDDIREAASEVIIEELLRCGAEVSIFDPVAAANMKAVFGNAIHVADTVSDVLYQADAALVVTEWNEIKNIQLAEFTSQMKHPVVLDGRLVFDKLEMKHAGVSYYSVGTGALEINEPVYI</sequence>
<comment type="caution">
    <text evidence="12">The sequence shown here is derived from an EMBL/GenBank/DDBJ whole genome shotgun (WGS) entry which is preliminary data.</text>
</comment>
<name>A0A7W1T8W9_9LIST</name>
<feature type="binding site" evidence="9">
    <location>
        <position position="255"/>
    </location>
    <ligand>
        <name>substrate</name>
    </ligand>
</feature>
<dbReference type="NCBIfam" id="TIGR03026">
    <property type="entry name" value="NDP-sugDHase"/>
    <property type="match status" value="1"/>
</dbReference>
<feature type="binding site" evidence="10">
    <location>
        <position position="35"/>
    </location>
    <ligand>
        <name>NAD(+)</name>
        <dbReference type="ChEBI" id="CHEBI:57540"/>
    </ligand>
</feature>
<feature type="binding site" evidence="10">
    <location>
        <position position="86"/>
    </location>
    <ligand>
        <name>NAD(+)</name>
        <dbReference type="ChEBI" id="CHEBI:57540"/>
    </ligand>
</feature>
<dbReference type="PANTHER" id="PTHR43750">
    <property type="entry name" value="UDP-GLUCOSE 6-DEHYDROGENASE TUAD"/>
    <property type="match status" value="1"/>
</dbReference>
<feature type="domain" description="UDP-glucose/GDP-mannose dehydrogenase C-terminal" evidence="11">
    <location>
        <begin position="311"/>
        <end position="413"/>
    </location>
</feature>
<evidence type="ECO:0000256" key="6">
    <source>
        <dbReference type="ARBA" id="ARBA00047473"/>
    </source>
</evidence>
<protein>
    <recommendedName>
        <fullName evidence="3 7">UDP-glucose 6-dehydrogenase</fullName>
        <ecNumber evidence="3 7">1.1.1.22</ecNumber>
    </recommendedName>
</protein>
<dbReference type="UniPathway" id="UPA00038">
    <property type="reaction ID" value="UER00491"/>
</dbReference>
<feature type="binding site" evidence="9">
    <location>
        <position position="202"/>
    </location>
    <ligand>
        <name>substrate</name>
    </ligand>
</feature>
<accession>A0A7W1T8W9</accession>
<keyword evidence="4 7" id="KW-0560">Oxidoreductase</keyword>
<dbReference type="GO" id="GO:0051287">
    <property type="term" value="F:NAD binding"/>
    <property type="evidence" value="ECO:0007669"/>
    <property type="project" value="InterPro"/>
</dbReference>
<dbReference type="EMBL" id="JABJVM010000021">
    <property type="protein sequence ID" value="MBA3927597.1"/>
    <property type="molecule type" value="Genomic_DNA"/>
</dbReference>
<dbReference type="Pfam" id="PF03720">
    <property type="entry name" value="UDPG_MGDP_dh_C"/>
    <property type="match status" value="1"/>
</dbReference>
<dbReference type="InterPro" id="IPR036220">
    <property type="entry name" value="UDP-Glc/GDP-Man_DH_C_sf"/>
</dbReference>
<dbReference type="PANTHER" id="PTHR43750:SF4">
    <property type="entry name" value="UDP-GLUCOSE 6-DEHYDROGENASE YWQF"/>
    <property type="match status" value="1"/>
</dbReference>
<dbReference type="EC" id="1.1.1.22" evidence="3 7"/>
<comment type="pathway">
    <text evidence="1">Nucleotide-sugar biosynthesis; UDP-alpha-D-glucuronate biosynthesis; UDP-alpha-D-glucuronate from UDP-alpha-D-glucose: step 1/1.</text>
</comment>
<evidence type="ECO:0000256" key="2">
    <source>
        <dbReference type="ARBA" id="ARBA00006601"/>
    </source>
</evidence>
<evidence type="ECO:0000313" key="12">
    <source>
        <dbReference type="EMBL" id="MBA3927597.1"/>
    </source>
</evidence>
<dbReference type="Pfam" id="PF00984">
    <property type="entry name" value="UDPG_MGDP_dh"/>
    <property type="match status" value="1"/>
</dbReference>
<comment type="catalytic activity">
    <reaction evidence="6 7">
        <text>UDP-alpha-D-glucose + 2 NAD(+) + H2O = UDP-alpha-D-glucuronate + 2 NADH + 3 H(+)</text>
        <dbReference type="Rhea" id="RHEA:23596"/>
        <dbReference type="ChEBI" id="CHEBI:15377"/>
        <dbReference type="ChEBI" id="CHEBI:15378"/>
        <dbReference type="ChEBI" id="CHEBI:57540"/>
        <dbReference type="ChEBI" id="CHEBI:57945"/>
        <dbReference type="ChEBI" id="CHEBI:58052"/>
        <dbReference type="ChEBI" id="CHEBI:58885"/>
        <dbReference type="EC" id="1.1.1.22"/>
    </reaction>
</comment>
<keyword evidence="5 7" id="KW-0520">NAD</keyword>
<dbReference type="GO" id="GO:0003979">
    <property type="term" value="F:UDP-glucose 6-dehydrogenase activity"/>
    <property type="evidence" value="ECO:0007669"/>
    <property type="project" value="UniProtKB-EC"/>
</dbReference>
<dbReference type="InterPro" id="IPR014026">
    <property type="entry name" value="UDP-Glc/GDP-Man_DH_dimer"/>
</dbReference>
<dbReference type="InterPro" id="IPR014027">
    <property type="entry name" value="UDP-Glc/GDP-Man_DH_C"/>
</dbReference>